<protein>
    <recommendedName>
        <fullName evidence="3">DUF8039 domain-containing protein</fullName>
    </recommendedName>
</protein>
<dbReference type="PANTHER" id="PTHR33018:SF34">
    <property type="entry name" value="OS02G0472350 PROTEIN"/>
    <property type="match status" value="1"/>
</dbReference>
<evidence type="ECO:0000256" key="2">
    <source>
        <dbReference type="SAM" id="MobiDB-lite"/>
    </source>
</evidence>
<keyword evidence="1" id="KW-0175">Coiled coil</keyword>
<dbReference type="Pfam" id="PF26133">
    <property type="entry name" value="DUF8039"/>
    <property type="match status" value="1"/>
</dbReference>
<comment type="caution">
    <text evidence="4">The sequence shown here is derived from an EMBL/GenBank/DDBJ whole genome shotgun (WGS) entry which is preliminary data.</text>
</comment>
<feature type="coiled-coil region" evidence="1">
    <location>
        <begin position="249"/>
        <end position="297"/>
    </location>
</feature>
<sequence length="511" mass="58021">METEVAIQHPLVADDFNNDLIEYESEGYSDDELDGNQNSDRNLVKRGITRLSKFRICYGKPGGIKLRVTFDALHRITGPNRAFFCSFLGDLVREHVGLKILSWKVGSESKDKLWEEIKRYFDVDETVRKLVMHRLGELLRNFRRKLRQTYILPNQNTPSKLNEVPKKYSAIVKESEWVAFVNHTSTEEYQGKSVATKWRVPSVFIIIQWDEVDTADAMTVVFGKEKGVYARGVGSGVTYKKYFNLLKKKQASDERLALLQSQLDNERRERQEKEAVIMNLSNEVAQTEGMITQLMSQLAAQGVKLPLLSTQVTTSNVDVNPKNSSTDQEGRSPLNEVGCKKDASNQKSNGVAPSENEMDTTEIHNSVGSHNRPESLPLTPQEYKCSLWHIKRSTIIAKGIVYKSDGKQMLHGNRLPNDCYKVSIDESLVDAACIPDAQINPFKTVKDALGTFVAWPKNQVIFHEKVTPPTSITNVVENKTSPKLQKKRKFVSRDYMLKQAKTKLKSQKSLY</sequence>
<dbReference type="EMBL" id="SZYD01000015">
    <property type="protein sequence ID" value="KAD3641227.1"/>
    <property type="molecule type" value="Genomic_DNA"/>
</dbReference>
<evidence type="ECO:0000313" key="5">
    <source>
        <dbReference type="Proteomes" id="UP000326396"/>
    </source>
</evidence>
<dbReference type="PANTHER" id="PTHR33018">
    <property type="entry name" value="OS10G0338966 PROTEIN-RELATED"/>
    <property type="match status" value="1"/>
</dbReference>
<feature type="compositionally biased region" description="Polar residues" evidence="2">
    <location>
        <begin position="315"/>
        <end position="327"/>
    </location>
</feature>
<organism evidence="4 5">
    <name type="scientific">Mikania micrantha</name>
    <name type="common">bitter vine</name>
    <dbReference type="NCBI Taxonomy" id="192012"/>
    <lineage>
        <taxon>Eukaryota</taxon>
        <taxon>Viridiplantae</taxon>
        <taxon>Streptophyta</taxon>
        <taxon>Embryophyta</taxon>
        <taxon>Tracheophyta</taxon>
        <taxon>Spermatophyta</taxon>
        <taxon>Magnoliopsida</taxon>
        <taxon>eudicotyledons</taxon>
        <taxon>Gunneridae</taxon>
        <taxon>Pentapetalae</taxon>
        <taxon>asterids</taxon>
        <taxon>campanulids</taxon>
        <taxon>Asterales</taxon>
        <taxon>Asteraceae</taxon>
        <taxon>Asteroideae</taxon>
        <taxon>Heliantheae alliance</taxon>
        <taxon>Eupatorieae</taxon>
        <taxon>Mikania</taxon>
    </lineage>
</organism>
<accession>A0A5N6MNV5</accession>
<gene>
    <name evidence="4" type="ORF">E3N88_30451</name>
</gene>
<reference evidence="4 5" key="1">
    <citation type="submission" date="2019-05" db="EMBL/GenBank/DDBJ databases">
        <title>Mikania micrantha, genome provides insights into the molecular mechanism of rapid growth.</title>
        <authorList>
            <person name="Liu B."/>
        </authorList>
    </citation>
    <scope>NUCLEOTIDE SEQUENCE [LARGE SCALE GENOMIC DNA]</scope>
    <source>
        <strain evidence="4">NLD-2019</strain>
        <tissue evidence="4">Leaf</tissue>
    </source>
</reference>
<evidence type="ECO:0000256" key="1">
    <source>
        <dbReference type="SAM" id="Coils"/>
    </source>
</evidence>
<feature type="region of interest" description="Disordered" evidence="2">
    <location>
        <begin position="315"/>
        <end position="357"/>
    </location>
</feature>
<evidence type="ECO:0000259" key="3">
    <source>
        <dbReference type="Pfam" id="PF26133"/>
    </source>
</evidence>
<proteinExistence type="predicted"/>
<name>A0A5N6MNV5_9ASTR</name>
<dbReference type="Proteomes" id="UP000326396">
    <property type="component" value="Linkage Group LG5"/>
</dbReference>
<dbReference type="AlphaFoldDB" id="A0A5N6MNV5"/>
<dbReference type="OrthoDB" id="1869436at2759"/>
<keyword evidence="5" id="KW-1185">Reference proteome</keyword>
<dbReference type="InterPro" id="IPR058352">
    <property type="entry name" value="DUF8039"/>
</dbReference>
<feature type="domain" description="DUF8039" evidence="3">
    <location>
        <begin position="382"/>
        <end position="462"/>
    </location>
</feature>
<evidence type="ECO:0000313" key="4">
    <source>
        <dbReference type="EMBL" id="KAD3641227.1"/>
    </source>
</evidence>